<accession>A0AAU9IAV1</accession>
<dbReference type="InterPro" id="IPR025202">
    <property type="entry name" value="PLD-like_dom"/>
</dbReference>
<dbReference type="SUPFAM" id="SSF56024">
    <property type="entry name" value="Phospholipase D/nuclease"/>
    <property type="match status" value="1"/>
</dbReference>
<feature type="domain" description="PLD phosphodiesterase" evidence="7">
    <location>
        <begin position="204"/>
        <end position="231"/>
    </location>
</feature>
<dbReference type="SMART" id="SM00155">
    <property type="entry name" value="PLDc"/>
    <property type="match status" value="1"/>
</dbReference>
<dbReference type="InterPro" id="IPR051406">
    <property type="entry name" value="PLD_domain"/>
</dbReference>
<dbReference type="PANTHER" id="PTHR43856">
    <property type="entry name" value="CARDIOLIPIN HYDROLASE"/>
    <property type="match status" value="1"/>
</dbReference>
<keyword evidence="2" id="KW-0442">Lipid degradation</keyword>
<dbReference type="PANTHER" id="PTHR43856:SF1">
    <property type="entry name" value="MITOCHONDRIAL CARDIOLIPIN HYDROLASE"/>
    <property type="match status" value="1"/>
</dbReference>
<keyword evidence="3" id="KW-0443">Lipid metabolism</keyword>
<evidence type="ECO:0000313" key="8">
    <source>
        <dbReference type="EMBL" id="CAG9310462.1"/>
    </source>
</evidence>
<evidence type="ECO:0000256" key="1">
    <source>
        <dbReference type="ARBA" id="ARBA00022801"/>
    </source>
</evidence>
<evidence type="ECO:0000313" key="9">
    <source>
        <dbReference type="Proteomes" id="UP001162131"/>
    </source>
</evidence>
<keyword evidence="1" id="KW-0378">Hydrolase</keyword>
<dbReference type="InterPro" id="IPR001736">
    <property type="entry name" value="PLipase_D/transphosphatidylase"/>
</dbReference>
<dbReference type="Proteomes" id="UP001162131">
    <property type="component" value="Unassembled WGS sequence"/>
</dbReference>
<evidence type="ECO:0000256" key="3">
    <source>
        <dbReference type="ARBA" id="ARBA00023098"/>
    </source>
</evidence>
<protein>
    <recommendedName>
        <fullName evidence="5">Mitochondrial cardiolipin hydrolase</fullName>
    </recommendedName>
</protein>
<dbReference type="Pfam" id="PF13091">
    <property type="entry name" value="PLDc_2"/>
    <property type="match status" value="1"/>
</dbReference>
<comment type="caution">
    <text evidence="8">The sequence shown here is derived from an EMBL/GenBank/DDBJ whole genome shotgun (WGS) entry which is preliminary data.</text>
</comment>
<evidence type="ECO:0000256" key="6">
    <source>
        <dbReference type="SAM" id="MobiDB-lite"/>
    </source>
</evidence>
<evidence type="ECO:0000259" key="7">
    <source>
        <dbReference type="PROSITE" id="PS50035"/>
    </source>
</evidence>
<keyword evidence="9" id="KW-1185">Reference proteome</keyword>
<dbReference type="GO" id="GO:0016042">
    <property type="term" value="P:lipid catabolic process"/>
    <property type="evidence" value="ECO:0007669"/>
    <property type="project" value="UniProtKB-KW"/>
</dbReference>
<organism evidence="8 9">
    <name type="scientific">Blepharisma stoltei</name>
    <dbReference type="NCBI Taxonomy" id="1481888"/>
    <lineage>
        <taxon>Eukaryota</taxon>
        <taxon>Sar</taxon>
        <taxon>Alveolata</taxon>
        <taxon>Ciliophora</taxon>
        <taxon>Postciliodesmatophora</taxon>
        <taxon>Heterotrichea</taxon>
        <taxon>Heterotrichida</taxon>
        <taxon>Blepharismidae</taxon>
        <taxon>Blepharisma</taxon>
    </lineage>
</organism>
<dbReference type="GO" id="GO:0016891">
    <property type="term" value="F:RNA endonuclease activity producing 5'-phosphomonoesters, hydrolytic mechanism"/>
    <property type="evidence" value="ECO:0007669"/>
    <property type="project" value="TreeGrafter"/>
</dbReference>
<evidence type="ECO:0000256" key="5">
    <source>
        <dbReference type="ARBA" id="ARBA00040549"/>
    </source>
</evidence>
<evidence type="ECO:0000256" key="2">
    <source>
        <dbReference type="ARBA" id="ARBA00022963"/>
    </source>
</evidence>
<feature type="compositionally biased region" description="Basic and acidic residues" evidence="6">
    <location>
        <begin position="373"/>
        <end position="385"/>
    </location>
</feature>
<dbReference type="AlphaFoldDB" id="A0AAU9IAV1"/>
<dbReference type="EMBL" id="CAJZBQ010000002">
    <property type="protein sequence ID" value="CAG9310462.1"/>
    <property type="molecule type" value="Genomic_DNA"/>
</dbReference>
<gene>
    <name evidence="8" type="ORF">BSTOLATCC_MIC1309</name>
</gene>
<feature type="compositionally biased region" description="Basic and acidic residues" evidence="6">
    <location>
        <begin position="1"/>
        <end position="14"/>
    </location>
</feature>
<sequence>MKRGRGGKEGEPKAPKPKKEKPRKPTYDELIAEQEKAMQDQSLTVSNEQVIEFLKKNVGEKDAFIELRQLLLASPCTRNNISELISTIFDLITEDPKQLSWGKAAIETISTEVLEPKNRIKDAFFFPSAESELKLVCYLNKAVKTMLVCVFTITNNNLADAIRDAVKRGVDVRIISDDECMKMLGSDVKLLFDEGIPCRVDLDSHAHMHNKFVVIDDYLLLTGSFNWTKQAVNKNCENLTVIDDAPLCKLYTEEFNKLWKQFESSEAQYISGFVQPPPMKFAKKTDKKPEETKVEVSKVEEVTKVEESVDSAKEKPAKKNSVSEEAKPADAPKEKTPKKNSISEEAKPAEEGKSEATPAQPSEKKPRKGRPPKAAEGKSTEEKKEPKPRKTPVKKDTPKKQSGRKKKKQESDEESAGSESKVLQLESDSEGPAGGKSDSDFE</sequence>
<proteinExistence type="inferred from homology"/>
<dbReference type="CDD" id="cd09171">
    <property type="entry name" value="PLDc_vPLD6_like"/>
    <property type="match status" value="1"/>
</dbReference>
<evidence type="ECO:0000256" key="4">
    <source>
        <dbReference type="ARBA" id="ARBA00038012"/>
    </source>
</evidence>
<comment type="similarity">
    <text evidence="4">Belongs to the phospholipase D family. MitoPLD/Zucchini subfamily.</text>
</comment>
<feature type="region of interest" description="Disordered" evidence="6">
    <location>
        <begin position="1"/>
        <end position="28"/>
    </location>
</feature>
<dbReference type="Gene3D" id="3.30.870.10">
    <property type="entry name" value="Endonuclease Chain A"/>
    <property type="match status" value="1"/>
</dbReference>
<dbReference type="GO" id="GO:0005739">
    <property type="term" value="C:mitochondrion"/>
    <property type="evidence" value="ECO:0007669"/>
    <property type="project" value="TreeGrafter"/>
</dbReference>
<name>A0AAU9IAV1_9CILI</name>
<feature type="compositionally biased region" description="Basic and acidic residues" evidence="6">
    <location>
        <begin position="283"/>
        <end position="354"/>
    </location>
</feature>
<feature type="region of interest" description="Disordered" evidence="6">
    <location>
        <begin position="281"/>
        <end position="442"/>
    </location>
</feature>
<dbReference type="PROSITE" id="PS50035">
    <property type="entry name" value="PLD"/>
    <property type="match status" value="1"/>
</dbReference>
<reference evidence="8" key="1">
    <citation type="submission" date="2021-09" db="EMBL/GenBank/DDBJ databases">
        <authorList>
            <consortium name="AG Swart"/>
            <person name="Singh M."/>
            <person name="Singh A."/>
            <person name="Seah K."/>
            <person name="Emmerich C."/>
        </authorList>
    </citation>
    <scope>NUCLEOTIDE SEQUENCE</scope>
    <source>
        <strain evidence="8">ATCC30299</strain>
    </source>
</reference>